<dbReference type="Proteomes" id="UP001194696">
    <property type="component" value="Unassembled WGS sequence"/>
</dbReference>
<proteinExistence type="predicted"/>
<evidence type="ECO:0000313" key="1">
    <source>
        <dbReference type="EMBL" id="KAG0279157.1"/>
    </source>
</evidence>
<protein>
    <submittedName>
        <fullName evidence="1">Uncharacterized protein</fullName>
    </submittedName>
</protein>
<dbReference type="EMBL" id="JAAAIM010001370">
    <property type="protein sequence ID" value="KAG0279157.1"/>
    <property type="molecule type" value="Genomic_DNA"/>
</dbReference>
<sequence>MDMETISVHNTVADTTVLPGEWVQREFRLLYFQQLLQQRKPLPTAIIFVVDSVRPDTLEDAKQDMDGAMSIPDIKESLDLEDRVAANMRWHIRATETCLGSENWDGLIWLDSQLSASPSAITTS</sequence>
<organism evidence="1 2">
    <name type="scientific">Linnemannia gamsii</name>
    <dbReference type="NCBI Taxonomy" id="64522"/>
    <lineage>
        <taxon>Eukaryota</taxon>
        <taxon>Fungi</taxon>
        <taxon>Fungi incertae sedis</taxon>
        <taxon>Mucoromycota</taxon>
        <taxon>Mortierellomycotina</taxon>
        <taxon>Mortierellomycetes</taxon>
        <taxon>Mortierellales</taxon>
        <taxon>Mortierellaceae</taxon>
        <taxon>Linnemannia</taxon>
    </lineage>
</organism>
<name>A0ABQ7JL79_9FUNG</name>
<accession>A0ABQ7JL79</accession>
<comment type="caution">
    <text evidence="1">The sequence shown here is derived from an EMBL/GenBank/DDBJ whole genome shotgun (WGS) entry which is preliminary data.</text>
</comment>
<evidence type="ECO:0000313" key="2">
    <source>
        <dbReference type="Proteomes" id="UP001194696"/>
    </source>
</evidence>
<reference evidence="1 2" key="1">
    <citation type="journal article" date="2020" name="Fungal Divers.">
        <title>Resolving the Mortierellaceae phylogeny through synthesis of multi-gene phylogenetics and phylogenomics.</title>
        <authorList>
            <person name="Vandepol N."/>
            <person name="Liber J."/>
            <person name="Desiro A."/>
            <person name="Na H."/>
            <person name="Kennedy M."/>
            <person name="Barry K."/>
            <person name="Grigoriev I.V."/>
            <person name="Miller A.N."/>
            <person name="O'Donnell K."/>
            <person name="Stajich J.E."/>
            <person name="Bonito G."/>
        </authorList>
    </citation>
    <scope>NUCLEOTIDE SEQUENCE [LARGE SCALE GENOMIC DNA]</scope>
    <source>
        <strain evidence="1 2">AD045</strain>
    </source>
</reference>
<keyword evidence="2" id="KW-1185">Reference proteome</keyword>
<gene>
    <name evidence="1" type="ORF">BGZ96_002052</name>
</gene>